<reference evidence="3" key="2">
    <citation type="journal article" date="2021" name="PeerJ">
        <title>Extensive microbial diversity within the chicken gut microbiome revealed by metagenomics and culture.</title>
        <authorList>
            <person name="Gilroy R."/>
            <person name="Ravi A."/>
            <person name="Getino M."/>
            <person name="Pursley I."/>
            <person name="Horton D.L."/>
            <person name="Alikhan N.F."/>
            <person name="Baker D."/>
            <person name="Gharbi K."/>
            <person name="Hall N."/>
            <person name="Watson M."/>
            <person name="Adriaenssens E.M."/>
            <person name="Foster-Nyarko E."/>
            <person name="Jarju S."/>
            <person name="Secka A."/>
            <person name="Antonio M."/>
            <person name="Oren A."/>
            <person name="Chaudhuri R.R."/>
            <person name="La Ragione R."/>
            <person name="Hildebrand F."/>
            <person name="Pallen M.J."/>
        </authorList>
    </citation>
    <scope>NUCLEOTIDE SEQUENCE</scope>
    <source>
        <strain evidence="3">B1-15692</strain>
    </source>
</reference>
<feature type="domain" description="Sporulation stage II protein D amidase enhancer LytB N-terminal" evidence="1">
    <location>
        <begin position="527"/>
        <end position="566"/>
    </location>
</feature>
<dbReference type="GO" id="GO:0030288">
    <property type="term" value="C:outer membrane-bounded periplasmic space"/>
    <property type="evidence" value="ECO:0007669"/>
    <property type="project" value="TreeGrafter"/>
</dbReference>
<comment type="caution">
    <text evidence="3">The sequence shown here is derived from an EMBL/GenBank/DDBJ whole genome shotgun (WGS) entry which is preliminary data.</text>
</comment>
<evidence type="ECO:0000259" key="2">
    <source>
        <dbReference type="Pfam" id="PF16269"/>
    </source>
</evidence>
<dbReference type="EMBL" id="JADIMH010000065">
    <property type="protein sequence ID" value="MBO8467919.1"/>
    <property type="molecule type" value="Genomic_DNA"/>
</dbReference>
<gene>
    <name evidence="3" type="ORF">IAB99_09215</name>
</gene>
<dbReference type="Pfam" id="PF08486">
    <property type="entry name" value="SpoIID"/>
    <property type="match status" value="2"/>
</dbReference>
<evidence type="ECO:0000313" key="3">
    <source>
        <dbReference type="EMBL" id="MBO8467919.1"/>
    </source>
</evidence>
<feature type="domain" description="Sporulation stage II protein D amidase enhancer LytB N-terminal" evidence="1">
    <location>
        <begin position="415"/>
        <end position="464"/>
    </location>
</feature>
<proteinExistence type="predicted"/>
<protein>
    <submittedName>
        <fullName evidence="3">DUF4922 domain-containing protein</fullName>
    </submittedName>
</protein>
<evidence type="ECO:0000313" key="4">
    <source>
        <dbReference type="Proteomes" id="UP000823660"/>
    </source>
</evidence>
<accession>A0A9D9I9V2</accession>
<dbReference type="PANTHER" id="PTHR30032">
    <property type="entry name" value="N-ACETYLMURAMOYL-L-ALANINE AMIDASE-RELATED"/>
    <property type="match status" value="1"/>
</dbReference>
<dbReference type="InterPro" id="IPR013693">
    <property type="entry name" value="SpoIID/LytB_N"/>
</dbReference>
<dbReference type="Pfam" id="PF16269">
    <property type="entry name" value="DUF4922"/>
    <property type="match status" value="1"/>
</dbReference>
<sequence length="822" mass="91853">MKTGRKPIEKFINDQLSQWPLACDNFRALKDARIRPVSIGGLEVRIQFNPARIVSSAADVSEKAIKERRCFLCRENRPAGQISLRFEGRKSKKYDILVNPYPIFPGHLVIASDRHVDQSIWKRYVDMLDLARALGGYTVFYNGPCCGASAPDHFHFQAASRGMMPLECDVDGMLDSIRDSDLEYLSSVQDAEVFRYRKFIRGVFVIRAATAKSAAKMFYRLLDCAPAAEEGKEPMFNLLTWYAAGEYRSVVIFRAAHRSSHYFSDNEDRLVISPGCADMAGVIVTPRQEDFDKLTPELLAEVYDEVSMSEEAESLLLWRLTRSQTMLSVGIMSAKEIEFEIISDGAGPRKAVFNGGKIEYDGALYDELYFDSLTPSMMFAEPAFILYGVTIGNSFHWQRKENQKFAGALKIIVEKDALTAVNVIGVEDYLLSVISSEMKSTASEEFLKAHAVISRSWVMSLIGRRNGNPAHGGQASGCFPEEVKNLPSVVTWLDSLKGSEKERHPASERGEWIDTVEHIKWYGHDDHKLFDVCADDHCQRYQGLTRVIGNKARKVIDATWGQVLTYGGRICDARFSKCCGGRTEKFSVCWENEDFPYLQSVGDSPESCSAAGIRPAPGPVGEQCTGYFCNTSDMSVLTQVLNDYDLETMDFFEWKAEYDRRELSSLISGKLGIDIGELLALIPLERGDSGRISLLEIIGTGCSVRVGKELEIRKVLSDTHLKSSAFEVSYYDSVGMMLPADAVAKEAACYRKTGRKPVAAFDRVVLSGRGWGHGVGLCQIGAAVMSEKGYGYKDILAHYYRGAEVSDAFRERRDGMETLYRP</sequence>
<evidence type="ECO:0000259" key="1">
    <source>
        <dbReference type="Pfam" id="PF08486"/>
    </source>
</evidence>
<feature type="domain" description="DUF4922" evidence="2">
    <location>
        <begin position="11"/>
        <end position="159"/>
    </location>
</feature>
<reference evidence="3" key="1">
    <citation type="submission" date="2020-10" db="EMBL/GenBank/DDBJ databases">
        <authorList>
            <person name="Gilroy R."/>
        </authorList>
    </citation>
    <scope>NUCLEOTIDE SEQUENCE</scope>
    <source>
        <strain evidence="3">B1-15692</strain>
    </source>
</reference>
<dbReference type="InterPro" id="IPR046320">
    <property type="entry name" value="DUF4922"/>
</dbReference>
<organism evidence="3 4">
    <name type="scientific">Candidatus Cryptobacteroides faecipullorum</name>
    <dbReference type="NCBI Taxonomy" id="2840764"/>
    <lineage>
        <taxon>Bacteria</taxon>
        <taxon>Pseudomonadati</taxon>
        <taxon>Bacteroidota</taxon>
        <taxon>Bacteroidia</taxon>
        <taxon>Bacteroidales</taxon>
        <taxon>Candidatus Cryptobacteroides</taxon>
    </lineage>
</organism>
<dbReference type="PANTHER" id="PTHR30032:SF4">
    <property type="entry name" value="AMIDASE ENHANCER"/>
    <property type="match status" value="1"/>
</dbReference>
<name>A0A9D9I9V2_9BACT</name>
<dbReference type="AlphaFoldDB" id="A0A9D9I9V2"/>
<dbReference type="SUPFAM" id="SSF54197">
    <property type="entry name" value="HIT-like"/>
    <property type="match status" value="1"/>
</dbReference>
<dbReference type="Proteomes" id="UP000823660">
    <property type="component" value="Unassembled WGS sequence"/>
</dbReference>
<dbReference type="InterPro" id="IPR036265">
    <property type="entry name" value="HIT-like_sf"/>
</dbReference>
<dbReference type="InterPro" id="IPR051922">
    <property type="entry name" value="Bact_Sporulation_Assoc"/>
</dbReference>